<feature type="binding site" evidence="7">
    <location>
        <position position="330"/>
    </location>
    <ligand>
        <name>L-aspartate</name>
        <dbReference type="ChEBI" id="CHEBI:29991"/>
    </ligand>
</feature>
<proteinExistence type="inferred from homology"/>
<keyword evidence="5 7" id="KW-0648">Protein biosynthesis</keyword>
<dbReference type="Gene3D" id="2.40.50.140">
    <property type="entry name" value="Nucleic acid-binding proteins"/>
    <property type="match status" value="1"/>
</dbReference>
<feature type="region of interest" description="Aspartate" evidence="7">
    <location>
        <begin position="197"/>
        <end position="200"/>
    </location>
</feature>
<dbReference type="CDD" id="cd04317">
    <property type="entry name" value="EcAspRS_like_N"/>
    <property type="match status" value="1"/>
</dbReference>
<dbReference type="AlphaFoldDB" id="A0A2J0Q8M6"/>
<feature type="binding site" evidence="7">
    <location>
        <position position="219"/>
    </location>
    <ligand>
        <name>L-aspartate</name>
        <dbReference type="ChEBI" id="CHEBI:29991"/>
    </ligand>
</feature>
<dbReference type="PANTHER" id="PTHR22594">
    <property type="entry name" value="ASPARTYL/LYSYL-TRNA SYNTHETASE"/>
    <property type="match status" value="1"/>
</dbReference>
<dbReference type="Pfam" id="PF00152">
    <property type="entry name" value="tRNA-synt_2"/>
    <property type="match status" value="1"/>
</dbReference>
<accession>A0A2J0Q8M6</accession>
<comment type="catalytic activity">
    <reaction evidence="7">
        <text>tRNA(Asx) + L-aspartate + ATP = L-aspartyl-tRNA(Asx) + AMP + diphosphate</text>
        <dbReference type="Rhea" id="RHEA:18349"/>
        <dbReference type="Rhea" id="RHEA-COMP:9710"/>
        <dbReference type="Rhea" id="RHEA-COMP:9711"/>
        <dbReference type="ChEBI" id="CHEBI:29991"/>
        <dbReference type="ChEBI" id="CHEBI:30616"/>
        <dbReference type="ChEBI" id="CHEBI:33019"/>
        <dbReference type="ChEBI" id="CHEBI:78442"/>
        <dbReference type="ChEBI" id="CHEBI:78516"/>
        <dbReference type="ChEBI" id="CHEBI:456215"/>
        <dbReference type="EC" id="6.1.1.23"/>
    </reaction>
</comment>
<dbReference type="GO" id="GO:0050560">
    <property type="term" value="F:aspartate-tRNA(Asn) ligase activity"/>
    <property type="evidence" value="ECO:0007669"/>
    <property type="project" value="UniProtKB-EC"/>
</dbReference>
<dbReference type="CDD" id="cd00777">
    <property type="entry name" value="AspRS_core"/>
    <property type="match status" value="1"/>
</dbReference>
<dbReference type="InterPro" id="IPR012340">
    <property type="entry name" value="NA-bd_OB-fold"/>
</dbReference>
<keyword evidence="7" id="KW-0963">Cytoplasm</keyword>
<keyword evidence="4 7" id="KW-0067">ATP-binding</keyword>
<keyword evidence="3 7" id="KW-0547">Nucleotide-binding</keyword>
<dbReference type="PANTHER" id="PTHR22594:SF5">
    <property type="entry name" value="ASPARTATE--TRNA LIGASE, MITOCHONDRIAL"/>
    <property type="match status" value="1"/>
</dbReference>
<evidence type="ECO:0000259" key="8">
    <source>
        <dbReference type="PROSITE" id="PS50862"/>
    </source>
</evidence>
<feature type="domain" description="Aminoacyl-transfer RNA synthetases class-II family profile" evidence="8">
    <location>
        <begin position="148"/>
        <end position="452"/>
    </location>
</feature>
<dbReference type="Gene3D" id="3.30.930.10">
    <property type="entry name" value="Bira Bifunctional Protein, Domain 2"/>
    <property type="match status" value="2"/>
</dbReference>
<dbReference type="GO" id="GO:0005737">
    <property type="term" value="C:cytoplasm"/>
    <property type="evidence" value="ECO:0007669"/>
    <property type="project" value="UniProtKB-SubCell"/>
</dbReference>
<comment type="subcellular location">
    <subcellularLocation>
        <location evidence="7">Cytoplasm</location>
    </subcellularLocation>
</comment>
<dbReference type="InterPro" id="IPR047089">
    <property type="entry name" value="Asp-tRNA-ligase_1_N"/>
</dbReference>
<dbReference type="GO" id="GO:0005524">
    <property type="term" value="F:ATP binding"/>
    <property type="evidence" value="ECO:0007669"/>
    <property type="project" value="UniProtKB-UniRule"/>
</dbReference>
<dbReference type="InterPro" id="IPR004524">
    <property type="entry name" value="Asp-tRNA-ligase_1"/>
</dbReference>
<evidence type="ECO:0000256" key="5">
    <source>
        <dbReference type="ARBA" id="ARBA00022917"/>
    </source>
</evidence>
<feature type="binding site" evidence="7">
    <location>
        <begin position="219"/>
        <end position="221"/>
    </location>
    <ligand>
        <name>ATP</name>
        <dbReference type="ChEBI" id="CHEBI:30616"/>
    </ligand>
</feature>
<dbReference type="SUPFAM" id="SSF50249">
    <property type="entry name" value="Nucleic acid-binding proteins"/>
    <property type="match status" value="1"/>
</dbReference>
<comment type="caution">
    <text evidence="7">Lacks conserved residue(s) required for the propagation of feature annotation.</text>
</comment>
<dbReference type="GO" id="GO:0006422">
    <property type="term" value="P:aspartyl-tRNA aminoacylation"/>
    <property type="evidence" value="ECO:0007669"/>
    <property type="project" value="UniProtKB-UniRule"/>
</dbReference>
<evidence type="ECO:0000256" key="1">
    <source>
        <dbReference type="ARBA" id="ARBA00006303"/>
    </source>
</evidence>
<dbReference type="PROSITE" id="PS50862">
    <property type="entry name" value="AA_TRNA_LIGASE_II"/>
    <property type="match status" value="1"/>
</dbReference>
<organism evidence="9 10">
    <name type="scientific">Candidatus Yanofskybacteria bacterium CG10_big_fil_rev_8_21_14_0_10_36_16</name>
    <dbReference type="NCBI Taxonomy" id="1975096"/>
    <lineage>
        <taxon>Bacteria</taxon>
        <taxon>Candidatus Yanofskyibacteriota</taxon>
    </lineage>
</organism>
<comment type="similarity">
    <text evidence="1 7">Belongs to the class-II aminoacyl-tRNA synthetase family. Type 1 subfamily.</text>
</comment>
<dbReference type="SUPFAM" id="SSF55681">
    <property type="entry name" value="Class II aaRS and biotin synthetases"/>
    <property type="match status" value="1"/>
</dbReference>
<dbReference type="InterPro" id="IPR004364">
    <property type="entry name" value="Aa-tRNA-synt_II"/>
</dbReference>
<evidence type="ECO:0000256" key="4">
    <source>
        <dbReference type="ARBA" id="ARBA00022840"/>
    </source>
</evidence>
<evidence type="ECO:0000313" key="10">
    <source>
        <dbReference type="Proteomes" id="UP000228496"/>
    </source>
</evidence>
<feature type="binding site" evidence="7">
    <location>
        <position position="366"/>
    </location>
    <ligand>
        <name>ATP</name>
        <dbReference type="ChEBI" id="CHEBI:30616"/>
    </ligand>
</feature>
<reference evidence="9 10" key="1">
    <citation type="submission" date="2017-09" db="EMBL/GenBank/DDBJ databases">
        <title>Depth-based differentiation of microbial function through sediment-hosted aquifers and enrichment of novel symbionts in the deep terrestrial subsurface.</title>
        <authorList>
            <person name="Probst A.J."/>
            <person name="Ladd B."/>
            <person name="Jarett J.K."/>
            <person name="Geller-Mcgrath D.E."/>
            <person name="Sieber C.M."/>
            <person name="Emerson J.B."/>
            <person name="Anantharaman K."/>
            <person name="Thomas B.C."/>
            <person name="Malmstrom R."/>
            <person name="Stieglmeier M."/>
            <person name="Klingl A."/>
            <person name="Woyke T."/>
            <person name="Ryan C.M."/>
            <person name="Banfield J.F."/>
        </authorList>
    </citation>
    <scope>NUCLEOTIDE SEQUENCE [LARGE SCALE GENOMIC DNA]</scope>
    <source>
        <strain evidence="9">CG10_big_fil_rev_8_21_14_0_10_36_16</strain>
    </source>
</reference>
<keyword evidence="2 7" id="KW-0436">Ligase</keyword>
<dbReference type="InterPro" id="IPR004365">
    <property type="entry name" value="NA-bd_OB_tRNA"/>
</dbReference>
<dbReference type="Gene3D" id="3.30.1360.30">
    <property type="entry name" value="GAD-like domain"/>
    <property type="match status" value="1"/>
</dbReference>
<keyword evidence="6 7" id="KW-0030">Aminoacyl-tRNA synthetase</keyword>
<protein>
    <recommendedName>
        <fullName evidence="7">Aspartate--tRNA(Asp/Asn) ligase</fullName>
        <ecNumber evidence="7">6.1.1.23</ecNumber>
    </recommendedName>
    <alternativeName>
        <fullName evidence="7">Aspartyl-tRNA synthetase</fullName>
        <shortName evidence="7">AspRS</shortName>
    </alternativeName>
    <alternativeName>
        <fullName evidence="7">Non-discriminating aspartyl-tRNA synthetase</fullName>
        <shortName evidence="7">ND-AspRS</shortName>
    </alternativeName>
</protein>
<dbReference type="EC" id="6.1.1.23" evidence="7"/>
<evidence type="ECO:0000256" key="7">
    <source>
        <dbReference type="HAMAP-Rule" id="MF_00044"/>
    </source>
</evidence>
<name>A0A2J0Q8M6_9BACT</name>
<comment type="function">
    <text evidence="7">Aspartyl-tRNA synthetase with relaxed tRNA specificity since it is able to aspartylate not only its cognate tRNA(Asp) but also tRNA(Asn). Reaction proceeds in two steps: L-aspartate is first activated by ATP to form Asp-AMP and then transferred to the acceptor end of tRNA(Asp/Asn).</text>
</comment>
<dbReference type="InterPro" id="IPR002312">
    <property type="entry name" value="Asp/Asn-tRNA-synth_IIb"/>
</dbReference>
<feature type="binding site" evidence="7">
    <location>
        <position position="173"/>
    </location>
    <ligand>
        <name>L-aspartate</name>
        <dbReference type="ChEBI" id="CHEBI:29991"/>
    </ligand>
</feature>
<gene>
    <name evidence="7" type="primary">aspS</name>
    <name evidence="9" type="ORF">COV29_00305</name>
</gene>
<dbReference type="NCBIfam" id="TIGR00459">
    <property type="entry name" value="aspS_bact"/>
    <property type="match status" value="1"/>
</dbReference>
<dbReference type="HAMAP" id="MF_00044">
    <property type="entry name" value="Asp_tRNA_synth_type1"/>
    <property type="match status" value="1"/>
</dbReference>
<dbReference type="InterPro" id="IPR045864">
    <property type="entry name" value="aa-tRNA-synth_II/BPL/LPL"/>
</dbReference>
<dbReference type="GO" id="GO:0003676">
    <property type="term" value="F:nucleic acid binding"/>
    <property type="evidence" value="ECO:0007669"/>
    <property type="project" value="InterPro"/>
</dbReference>
<dbReference type="InterPro" id="IPR047090">
    <property type="entry name" value="AspRS_core"/>
</dbReference>
<sequence>MTRISILDTIQNIDKEVEVAGWVHTRRDHGKLIFIDLRDRSGLLQVVFTPKDEELHKKAEKLRPEWVIKIKGKMTERPEKMVNPEIETGKVELKPIELEVLSESKTPPFEIDSDGKEIGEENRMKYRYLDLRRERMRKNLQLRHKTSQFIRNWLTEKGFIEVETPIISKSTPEGARDYVVPSRVHEGKFYALPQAPQQYKQLLMVAGIEKYFQMARCFRDEDTRGDRQPEFTQMDMEMSFVEREDVMQVNEELLIEIVKNLLPDKKIQEIPFPRISYKEAMEKYNSDRPDLRKDKEDPNLLAFCWVIDFPFFSAEGGPDSGGEKKWTFTHNPFSMPNKAHTNWLLKKEKIGEILTSQYDIVLNGLEIGGGSIRSHKPEILRKVFEIIGLDADTASKNFGHMLEAFEYGAPPHGGIAWGFDRLISIFTNEPNIREVIAFTKTGDGRDLMMDAPSDLTSEQLKELHLQVSKKK</sequence>
<evidence type="ECO:0000313" key="9">
    <source>
        <dbReference type="EMBL" id="PJE51588.1"/>
    </source>
</evidence>
<dbReference type="NCBIfam" id="NF001750">
    <property type="entry name" value="PRK00476.1"/>
    <property type="match status" value="1"/>
</dbReference>
<dbReference type="InterPro" id="IPR006195">
    <property type="entry name" value="aa-tRNA-synth_II"/>
</dbReference>
<dbReference type="PRINTS" id="PR01042">
    <property type="entry name" value="TRNASYNTHASP"/>
</dbReference>
<dbReference type="Proteomes" id="UP000228496">
    <property type="component" value="Unassembled WGS sequence"/>
</dbReference>
<feature type="binding site" evidence="7">
    <location>
        <begin position="418"/>
        <end position="421"/>
    </location>
    <ligand>
        <name>ATP</name>
        <dbReference type="ChEBI" id="CHEBI:30616"/>
    </ligand>
</feature>
<evidence type="ECO:0000256" key="3">
    <source>
        <dbReference type="ARBA" id="ARBA00022741"/>
    </source>
</evidence>
<feature type="binding site" evidence="7">
    <location>
        <position position="228"/>
    </location>
    <ligand>
        <name>ATP</name>
        <dbReference type="ChEBI" id="CHEBI:30616"/>
    </ligand>
</feature>
<feature type="site" description="Important for tRNA non-discrimination" evidence="7">
    <location>
        <position position="29"/>
    </location>
</feature>
<comment type="caution">
    <text evidence="9">The sequence shown here is derived from an EMBL/GenBank/DDBJ whole genome shotgun (WGS) entry which is preliminary data.</text>
</comment>
<dbReference type="EMBL" id="PCXQ01000001">
    <property type="protein sequence ID" value="PJE51588.1"/>
    <property type="molecule type" value="Genomic_DNA"/>
</dbReference>
<comment type="subunit">
    <text evidence="7">Homodimer.</text>
</comment>
<feature type="binding site" evidence="7">
    <location>
        <position position="373"/>
    </location>
    <ligand>
        <name>L-aspartate</name>
        <dbReference type="ChEBI" id="CHEBI:29991"/>
    </ligand>
</feature>
<dbReference type="InterPro" id="IPR004115">
    <property type="entry name" value="GAD-like_sf"/>
</dbReference>
<evidence type="ECO:0000256" key="2">
    <source>
        <dbReference type="ARBA" id="ARBA00022598"/>
    </source>
</evidence>
<evidence type="ECO:0000256" key="6">
    <source>
        <dbReference type="ARBA" id="ARBA00023146"/>
    </source>
</evidence>
<dbReference type="Pfam" id="PF01336">
    <property type="entry name" value="tRNA_anti-codon"/>
    <property type="match status" value="1"/>
</dbReference>
<dbReference type="GO" id="GO:0004815">
    <property type="term" value="F:aspartate-tRNA ligase activity"/>
    <property type="evidence" value="ECO:0007669"/>
    <property type="project" value="UniProtKB-UniRule"/>
</dbReference>